<evidence type="ECO:0000313" key="1">
    <source>
        <dbReference type="EMBL" id="WRL44190.1"/>
    </source>
</evidence>
<proteinExistence type="predicted"/>
<keyword evidence="2" id="KW-1185">Reference proteome</keyword>
<reference evidence="1 2" key="1">
    <citation type="submission" date="2023-12" db="EMBL/GenBank/DDBJ databases">
        <title>A. evansii MAY27, complete genome.</title>
        <authorList>
            <person name="Wang Y."/>
        </authorList>
    </citation>
    <scope>NUCLEOTIDE SEQUENCE [LARGE SCALE GENOMIC DNA]</scope>
    <source>
        <strain evidence="1 2">MAY27</strain>
    </source>
</reference>
<dbReference type="InterPro" id="IPR010247">
    <property type="entry name" value="HutG_amidohyd"/>
</dbReference>
<gene>
    <name evidence="1" type="primary">hutG</name>
    <name evidence="1" type="ORF">U5817_13320</name>
</gene>
<dbReference type="SUPFAM" id="SSF53187">
    <property type="entry name" value="Zn-dependent exopeptidases"/>
    <property type="match status" value="1"/>
</dbReference>
<dbReference type="Proteomes" id="UP001626593">
    <property type="component" value="Chromosome"/>
</dbReference>
<dbReference type="Pfam" id="PF05013">
    <property type="entry name" value="FGase"/>
    <property type="match status" value="1"/>
</dbReference>
<dbReference type="EC" id="3.5.1.68" evidence="1"/>
<sequence length="275" mass="31022">MSDIQLFDLEKGSLPLLVSVPHCGTFVPESIRGRLTPKAQQQPDADWHLERLYAFVTRMGGSLLTATHSRYVIDLNRPPNDESLYPGQTTTGLCPGETFRGDPVYEADGDVDSPEKSERRRLYWDPYHNALKDELARLRQRYEHVLLWEAHSIASVLPRLFDGRLPDLNFGTQEGKTCSPVVQAAIEEAVKDYGYSWVFNGRFKGGYITRHYGAPDNGVHAVQLEMSQAVYMDESYPFGYEDQLAAKVERVLSDLLERSLGAISRLSSGDERILP</sequence>
<keyword evidence="1" id="KW-0378">Hydrolase</keyword>
<dbReference type="RefSeq" id="WP_407277643.1">
    <property type="nucleotide sequence ID" value="NZ_CP141259.1"/>
</dbReference>
<protein>
    <submittedName>
        <fullName evidence="1">N-formylglutamate deformylase</fullName>
        <ecNumber evidence="1">3.5.1.68</ecNumber>
    </submittedName>
</protein>
<organism evidence="1 2">
    <name type="scientific">Aromatoleum evansii</name>
    <name type="common">Azoarcus evansii</name>
    <dbReference type="NCBI Taxonomy" id="59406"/>
    <lineage>
        <taxon>Bacteria</taxon>
        <taxon>Pseudomonadati</taxon>
        <taxon>Pseudomonadota</taxon>
        <taxon>Betaproteobacteria</taxon>
        <taxon>Rhodocyclales</taxon>
        <taxon>Rhodocyclaceae</taxon>
        <taxon>Aromatoleum</taxon>
    </lineage>
</organism>
<name>A0ABZ1AE92_AROEV</name>
<dbReference type="NCBIfam" id="TIGR02017">
    <property type="entry name" value="hutG_amidohyd"/>
    <property type="match status" value="1"/>
</dbReference>
<evidence type="ECO:0000313" key="2">
    <source>
        <dbReference type="Proteomes" id="UP001626593"/>
    </source>
</evidence>
<dbReference type="Gene3D" id="3.40.630.40">
    <property type="entry name" value="Zn-dependent exopeptidases"/>
    <property type="match status" value="1"/>
</dbReference>
<dbReference type="InterPro" id="IPR007709">
    <property type="entry name" value="N-FG_amidohydro"/>
</dbReference>
<dbReference type="GO" id="GO:0050129">
    <property type="term" value="F:N-formylglutamate deformylase activity"/>
    <property type="evidence" value="ECO:0007669"/>
    <property type="project" value="UniProtKB-EC"/>
</dbReference>
<dbReference type="EMBL" id="CP141259">
    <property type="protein sequence ID" value="WRL44190.1"/>
    <property type="molecule type" value="Genomic_DNA"/>
</dbReference>
<accession>A0ABZ1AE92</accession>